<proteinExistence type="predicted"/>
<evidence type="ECO:0008006" key="3">
    <source>
        <dbReference type="Google" id="ProtNLM"/>
    </source>
</evidence>
<sequence>MDGTLKLKDRLYPMATPAGAYFAVASQEKTLARRLLSQILRLGHSVPLTEELLAEWCDGDGEAALDTLYRLQRLDFVHGTETPRPSLSSNLESQLPPVLTALSDSGRALLADDNGLYYAAAGFHHETAEEVAALAGDIISLGRRHALLLQQHLNLGSSAWAVANPAGASELAFYPLYIGQQSFVLIIGGMPRLQDQHFVTLVELLARRYA</sequence>
<dbReference type="OrthoDB" id="5295752at2"/>
<evidence type="ECO:0000313" key="1">
    <source>
        <dbReference type="EMBL" id="PRP70338.1"/>
    </source>
</evidence>
<organism evidence="1 2">
    <name type="scientific">Chromobacterium amazonense</name>
    <dbReference type="NCBI Taxonomy" id="1382803"/>
    <lineage>
        <taxon>Bacteria</taxon>
        <taxon>Pseudomonadati</taxon>
        <taxon>Pseudomonadota</taxon>
        <taxon>Betaproteobacteria</taxon>
        <taxon>Neisseriales</taxon>
        <taxon>Chromobacteriaceae</taxon>
        <taxon>Chromobacterium</taxon>
    </lineage>
</organism>
<accession>A0A1S1XDV6</accession>
<name>A0A1S1XDV6_9NEIS</name>
<dbReference type="AlphaFoldDB" id="A0A1S1XDV6"/>
<dbReference type="EMBL" id="MTBD01000026">
    <property type="protein sequence ID" value="PRP70338.1"/>
    <property type="molecule type" value="Genomic_DNA"/>
</dbReference>
<gene>
    <name evidence="1" type="ORF">BUE93_11805</name>
</gene>
<comment type="caution">
    <text evidence="1">The sequence shown here is derived from an EMBL/GenBank/DDBJ whole genome shotgun (WGS) entry which is preliminary data.</text>
</comment>
<reference evidence="1 2" key="1">
    <citation type="submission" date="2017-01" db="EMBL/GenBank/DDBJ databases">
        <title>New insights into the genetic diversity of Chromobacterium isolated from tropical freshwater lake.</title>
        <authorList>
            <person name="Santos A.B."/>
            <person name="Nascimento A.M."/>
            <person name="Da Silva P.C."/>
        </authorList>
    </citation>
    <scope>NUCLEOTIDE SEQUENCE [LARGE SCALE GENOMIC DNA]</scope>
    <source>
        <strain evidence="1 2">56AF</strain>
    </source>
</reference>
<dbReference type="Proteomes" id="UP000239469">
    <property type="component" value="Unassembled WGS sequence"/>
</dbReference>
<dbReference type="RefSeq" id="WP_043622264.1">
    <property type="nucleotide sequence ID" value="NZ_CAWMOE010000002.1"/>
</dbReference>
<evidence type="ECO:0000313" key="2">
    <source>
        <dbReference type="Proteomes" id="UP000239469"/>
    </source>
</evidence>
<dbReference type="SUPFAM" id="SSF103196">
    <property type="entry name" value="Roadblock/LC7 domain"/>
    <property type="match status" value="1"/>
</dbReference>
<protein>
    <recommendedName>
        <fullName evidence="3">Roadblock/LAMTOR2 domain-containing protein</fullName>
    </recommendedName>
</protein>